<dbReference type="GO" id="GO:0009507">
    <property type="term" value="C:chloroplast"/>
    <property type="evidence" value="ECO:0007669"/>
    <property type="project" value="UniProtKB-SubCell"/>
</dbReference>
<dbReference type="Gene3D" id="3.40.50.300">
    <property type="entry name" value="P-loop containing nucleotide triphosphate hydrolases"/>
    <property type="match status" value="1"/>
</dbReference>
<name>L1JDQ1_GUITC</name>
<proteinExistence type="predicted"/>
<dbReference type="Pfam" id="PF00005">
    <property type="entry name" value="ABC_tran"/>
    <property type="match status" value="1"/>
</dbReference>
<feature type="domain" description="ABC transporter" evidence="2">
    <location>
        <begin position="1"/>
        <end position="29"/>
    </location>
</feature>
<dbReference type="OrthoDB" id="6500128at2759"/>
<dbReference type="KEGG" id="gtt:GUITHDRAFT_53852"/>
<dbReference type="SUPFAM" id="SSF52540">
    <property type="entry name" value="P-loop containing nucleoside triphosphate hydrolases"/>
    <property type="match status" value="1"/>
</dbReference>
<sequence>LSGGERQRVALARVLLRASPILLLDEATSALDTTTEVHVQEALQDACKGRTTIFISHRLNAVSDADRIVVLSDGSVCEEGTHEELIEK</sequence>
<dbReference type="OMA" id="TEVELCP"/>
<dbReference type="GeneID" id="17303332"/>
<evidence type="ECO:0000256" key="1">
    <source>
        <dbReference type="ARBA" id="ARBA00004229"/>
    </source>
</evidence>
<evidence type="ECO:0000259" key="2">
    <source>
        <dbReference type="Pfam" id="PF00005"/>
    </source>
</evidence>
<dbReference type="STRING" id="905079.L1JDQ1"/>
<protein>
    <recommendedName>
        <fullName evidence="2">ABC transporter domain-containing protein</fullName>
    </recommendedName>
</protein>
<gene>
    <name evidence="3" type="ORF">GUITHDRAFT_53852</name>
</gene>
<comment type="subcellular location">
    <subcellularLocation>
        <location evidence="1">Plastid</location>
        <location evidence="1">Chloroplast</location>
    </subcellularLocation>
</comment>
<dbReference type="GO" id="GO:0005743">
    <property type="term" value="C:mitochondrial inner membrane"/>
    <property type="evidence" value="ECO:0007669"/>
    <property type="project" value="TreeGrafter"/>
</dbReference>
<dbReference type="HOGENOM" id="CLU_000604_61_3_1"/>
<accession>L1JDQ1</accession>
<reference evidence="3" key="1">
    <citation type="journal article" date="2012" name="Nature">
        <title>Algal genomes reveal evolutionary mosaicism and the fate of nucleomorphs.</title>
        <authorList>
            <consortium name="DOE Joint Genome Institute"/>
            <person name="Curtis B.A."/>
            <person name="Tanifuji G."/>
            <person name="Burki F."/>
            <person name="Gruber A."/>
            <person name="Irimia M."/>
            <person name="Maruyama S."/>
            <person name="Arias M.C."/>
            <person name="Ball S.G."/>
            <person name="Gile G.H."/>
            <person name="Hirakawa Y."/>
            <person name="Hopkins J.F."/>
            <person name="Kuo A."/>
            <person name="Rensing S.A."/>
            <person name="Schmutz J."/>
            <person name="Symeonidi A."/>
            <person name="Elias M."/>
            <person name="Eveleigh R.J."/>
            <person name="Herman E.K."/>
            <person name="Klute M.J."/>
            <person name="Nakayama T."/>
            <person name="Obornik M."/>
            <person name="Reyes-Prieto A."/>
            <person name="Armbrust E.V."/>
            <person name="Aves S.J."/>
            <person name="Beiko R.G."/>
            <person name="Coutinho P."/>
            <person name="Dacks J.B."/>
            <person name="Durnford D.G."/>
            <person name="Fast N.M."/>
            <person name="Green B.R."/>
            <person name="Grisdale C.J."/>
            <person name="Hempel F."/>
            <person name="Henrissat B."/>
            <person name="Hoppner M.P."/>
            <person name="Ishida K."/>
            <person name="Kim E."/>
            <person name="Koreny L."/>
            <person name="Kroth P.G."/>
            <person name="Liu Y."/>
            <person name="Malik S.B."/>
            <person name="Maier U.G."/>
            <person name="McRose D."/>
            <person name="Mock T."/>
            <person name="Neilson J.A."/>
            <person name="Onodera N.T."/>
            <person name="Poole A.M."/>
            <person name="Pritham E.J."/>
            <person name="Richards T.A."/>
            <person name="Rocap G."/>
            <person name="Roy S.W."/>
            <person name="Sarai C."/>
            <person name="Schaack S."/>
            <person name="Shirato S."/>
            <person name="Slamovits C.H."/>
            <person name="Spencer D.F."/>
            <person name="Suzuki S."/>
            <person name="Worden A.Z."/>
            <person name="Zauner S."/>
            <person name="Barry K."/>
            <person name="Bell C."/>
            <person name="Bharti A.K."/>
            <person name="Crow J.A."/>
            <person name="Grimwood J."/>
            <person name="Kramer R."/>
            <person name="Lindquist E."/>
            <person name="Lucas S."/>
            <person name="Salamov A."/>
            <person name="McFadden G.I."/>
            <person name="Lane C.E."/>
            <person name="Keeling P.J."/>
            <person name="Gray M.W."/>
            <person name="Grigoriev I.V."/>
            <person name="Archibald J.M."/>
        </authorList>
    </citation>
    <scope>NUCLEOTIDE SEQUENCE</scope>
    <source>
        <strain evidence="3">CCMP2712</strain>
    </source>
</reference>
<dbReference type="EMBL" id="JH992993">
    <property type="protein sequence ID" value="EKX46641.1"/>
    <property type="molecule type" value="Genomic_DNA"/>
</dbReference>
<dbReference type="PaxDb" id="55529-EKX46641"/>
<dbReference type="InterPro" id="IPR039421">
    <property type="entry name" value="Type_1_exporter"/>
</dbReference>
<dbReference type="GO" id="GO:0015421">
    <property type="term" value="F:ABC-type oligopeptide transporter activity"/>
    <property type="evidence" value="ECO:0007669"/>
    <property type="project" value="TreeGrafter"/>
</dbReference>
<dbReference type="GO" id="GO:0016887">
    <property type="term" value="F:ATP hydrolysis activity"/>
    <property type="evidence" value="ECO:0007669"/>
    <property type="project" value="InterPro"/>
</dbReference>
<dbReference type="eggNOG" id="KOG0056">
    <property type="taxonomic scope" value="Eukaryota"/>
</dbReference>
<dbReference type="AlphaFoldDB" id="L1JDQ1"/>
<dbReference type="InterPro" id="IPR003439">
    <property type="entry name" value="ABC_transporter-like_ATP-bd"/>
</dbReference>
<feature type="non-terminal residue" evidence="3">
    <location>
        <position position="88"/>
    </location>
</feature>
<evidence type="ECO:0000313" key="3">
    <source>
        <dbReference type="EMBL" id="EKX46641.1"/>
    </source>
</evidence>
<dbReference type="PANTHER" id="PTHR43394">
    <property type="entry name" value="ATP-DEPENDENT PERMEASE MDL1, MITOCHONDRIAL"/>
    <property type="match status" value="1"/>
</dbReference>
<feature type="non-terminal residue" evidence="3">
    <location>
        <position position="1"/>
    </location>
</feature>
<dbReference type="InterPro" id="IPR027417">
    <property type="entry name" value="P-loop_NTPase"/>
</dbReference>
<dbReference type="GO" id="GO:0005524">
    <property type="term" value="F:ATP binding"/>
    <property type="evidence" value="ECO:0007669"/>
    <property type="project" value="InterPro"/>
</dbReference>
<organism evidence="3">
    <name type="scientific">Guillardia theta (strain CCMP2712)</name>
    <name type="common">Cryptophyte</name>
    <dbReference type="NCBI Taxonomy" id="905079"/>
    <lineage>
        <taxon>Eukaryota</taxon>
        <taxon>Cryptophyceae</taxon>
        <taxon>Pyrenomonadales</taxon>
        <taxon>Geminigeraceae</taxon>
        <taxon>Guillardia</taxon>
    </lineage>
</organism>
<dbReference type="PANTHER" id="PTHR43394:SF1">
    <property type="entry name" value="ATP-BINDING CASSETTE SUB-FAMILY B MEMBER 10, MITOCHONDRIAL"/>
    <property type="match status" value="1"/>
</dbReference>
<dbReference type="RefSeq" id="XP_005833621.1">
    <property type="nucleotide sequence ID" value="XM_005833564.1"/>
</dbReference>
<dbReference type="GO" id="GO:0090374">
    <property type="term" value="P:oligopeptide export from mitochondrion"/>
    <property type="evidence" value="ECO:0007669"/>
    <property type="project" value="TreeGrafter"/>
</dbReference>